<gene>
    <name evidence="1" type="ORF">CLH62_20110</name>
</gene>
<dbReference type="Proteomes" id="UP000229044">
    <property type="component" value="Unassembled WGS sequence"/>
</dbReference>
<proteinExistence type="predicted"/>
<dbReference type="AlphaFoldDB" id="A0A2G1VAL8"/>
<comment type="caution">
    <text evidence="1">The sequence shown here is derived from an EMBL/GenBank/DDBJ whole genome shotgun (WGS) entry which is preliminary data.</text>
</comment>
<evidence type="ECO:0000313" key="2">
    <source>
        <dbReference type="Proteomes" id="UP000229044"/>
    </source>
</evidence>
<accession>A0A2G1VAL8</accession>
<dbReference type="EMBL" id="NTFI01000013">
    <property type="protein sequence ID" value="PHQ23589.1"/>
    <property type="molecule type" value="Genomic_DNA"/>
</dbReference>
<protein>
    <submittedName>
        <fullName evidence="1">Uncharacterized protein</fullName>
    </submittedName>
</protein>
<sequence length="93" mass="10296">MRAVSIRVSEETIAFVKQETKKRGIATEAEMWRILIERGVAASEGTQAQIDALIKIGVQSLCLTQRFAGAQNESLIAEAREDARSMLDRMGMI</sequence>
<dbReference type="OrthoDB" id="9837281at2"/>
<organism evidence="1 2">
    <name type="scientific">Marinobacter guineae</name>
    <dbReference type="NCBI Taxonomy" id="432303"/>
    <lineage>
        <taxon>Bacteria</taxon>
        <taxon>Pseudomonadati</taxon>
        <taxon>Pseudomonadota</taxon>
        <taxon>Gammaproteobacteria</taxon>
        <taxon>Pseudomonadales</taxon>
        <taxon>Marinobacteraceae</taxon>
        <taxon>Marinobacter</taxon>
    </lineage>
</organism>
<name>A0A2G1VAL8_9GAMM</name>
<reference evidence="1 2" key="1">
    <citation type="submission" date="2017-09" db="EMBL/GenBank/DDBJ databases">
        <title>The draft genome sequences of Marinobacter guineae M3B.</title>
        <authorList>
            <person name="Cao J."/>
        </authorList>
    </citation>
    <scope>NUCLEOTIDE SEQUENCE [LARGE SCALE GENOMIC DNA]</scope>
    <source>
        <strain evidence="1 2">M3B</strain>
    </source>
</reference>
<dbReference type="RefSeq" id="WP_091643682.1">
    <property type="nucleotide sequence ID" value="NZ_KZ319345.1"/>
</dbReference>
<evidence type="ECO:0000313" key="1">
    <source>
        <dbReference type="EMBL" id="PHQ23589.1"/>
    </source>
</evidence>
<keyword evidence="2" id="KW-1185">Reference proteome</keyword>